<protein>
    <recommendedName>
        <fullName evidence="7">MADS-box domain-containing protein</fullName>
    </recommendedName>
</protein>
<keyword evidence="3" id="KW-0238">DNA-binding</keyword>
<dbReference type="GO" id="GO:0046983">
    <property type="term" value="F:protein dimerization activity"/>
    <property type="evidence" value="ECO:0007669"/>
    <property type="project" value="InterPro"/>
</dbReference>
<dbReference type="EMBL" id="JAYMYS010000007">
    <property type="protein sequence ID" value="KAK7387294.1"/>
    <property type="molecule type" value="Genomic_DNA"/>
</dbReference>
<dbReference type="Proteomes" id="UP001386955">
    <property type="component" value="Unassembled WGS sequence"/>
</dbReference>
<evidence type="ECO:0000313" key="9">
    <source>
        <dbReference type="Proteomes" id="UP001386955"/>
    </source>
</evidence>
<comment type="subcellular location">
    <subcellularLocation>
        <location evidence="1">Nucleus</location>
    </subcellularLocation>
</comment>
<dbReference type="PROSITE" id="PS50066">
    <property type="entry name" value="MADS_BOX_2"/>
    <property type="match status" value="1"/>
</dbReference>
<feature type="compositionally biased region" description="Polar residues" evidence="6">
    <location>
        <begin position="178"/>
        <end position="187"/>
    </location>
</feature>
<feature type="region of interest" description="Disordered" evidence="6">
    <location>
        <begin position="163"/>
        <end position="189"/>
    </location>
</feature>
<evidence type="ECO:0000256" key="2">
    <source>
        <dbReference type="ARBA" id="ARBA00023015"/>
    </source>
</evidence>
<evidence type="ECO:0000256" key="4">
    <source>
        <dbReference type="ARBA" id="ARBA00023163"/>
    </source>
</evidence>
<keyword evidence="5" id="KW-0539">Nucleus</keyword>
<sequence>MAPGKVKIAFIADDYKRKETYRKRKRSVLKKTEELSTLCGVEACAIVYGPFDHEPQIWPSESGVQNVLGRFTAIPEWVQTKNMVNQESLIAQSVTKVKEKMDKLVLENKHKEMSIFIFQCLRKGNFEPYGNMTSTDFTVLSSVIQQNLNDINTRLGLLKVKPQMQTPPSEEINHDHGSSTNANSHTSPRFMDFLNVNENETIISPFGDANLQL</sequence>
<evidence type="ECO:0000313" key="8">
    <source>
        <dbReference type="EMBL" id="KAK7387294.1"/>
    </source>
</evidence>
<dbReference type="InterPro" id="IPR050142">
    <property type="entry name" value="MADS-box/MEF2_TF"/>
</dbReference>
<dbReference type="SUPFAM" id="SSF55455">
    <property type="entry name" value="SRF-like"/>
    <property type="match status" value="1"/>
</dbReference>
<evidence type="ECO:0000256" key="3">
    <source>
        <dbReference type="ARBA" id="ARBA00023125"/>
    </source>
</evidence>
<dbReference type="GO" id="GO:0045944">
    <property type="term" value="P:positive regulation of transcription by RNA polymerase II"/>
    <property type="evidence" value="ECO:0007669"/>
    <property type="project" value="InterPro"/>
</dbReference>
<feature type="domain" description="MADS-box" evidence="7">
    <location>
        <begin position="1"/>
        <end position="49"/>
    </location>
</feature>
<dbReference type="PANTHER" id="PTHR48019">
    <property type="entry name" value="SERUM RESPONSE FACTOR HOMOLOG"/>
    <property type="match status" value="1"/>
</dbReference>
<dbReference type="InterPro" id="IPR002100">
    <property type="entry name" value="TF_MADSbox"/>
</dbReference>
<evidence type="ECO:0000259" key="7">
    <source>
        <dbReference type="PROSITE" id="PS50066"/>
    </source>
</evidence>
<name>A0AAN9S3Z4_PSOTE</name>
<reference evidence="8 9" key="1">
    <citation type="submission" date="2024-01" db="EMBL/GenBank/DDBJ databases">
        <title>The genomes of 5 underutilized Papilionoideae crops provide insights into root nodulation and disease resistanc.</title>
        <authorList>
            <person name="Jiang F."/>
        </authorList>
    </citation>
    <scope>NUCLEOTIDE SEQUENCE [LARGE SCALE GENOMIC DNA]</scope>
    <source>
        <strain evidence="8">DUOXIRENSHENG_FW03</strain>
        <tissue evidence="8">Leaves</tissue>
    </source>
</reference>
<dbReference type="Gene3D" id="3.40.1810.10">
    <property type="entry name" value="Transcription factor, MADS-box"/>
    <property type="match status" value="1"/>
</dbReference>
<dbReference type="CDD" id="cd00266">
    <property type="entry name" value="MADS_SRF_like"/>
    <property type="match status" value="1"/>
</dbReference>
<dbReference type="AlphaFoldDB" id="A0AAN9S3Z4"/>
<comment type="caution">
    <text evidence="8">The sequence shown here is derived from an EMBL/GenBank/DDBJ whole genome shotgun (WGS) entry which is preliminary data.</text>
</comment>
<dbReference type="InterPro" id="IPR036879">
    <property type="entry name" value="TF_MADSbox_sf"/>
</dbReference>
<evidence type="ECO:0000256" key="1">
    <source>
        <dbReference type="ARBA" id="ARBA00004123"/>
    </source>
</evidence>
<proteinExistence type="predicted"/>
<keyword evidence="9" id="KW-1185">Reference proteome</keyword>
<dbReference type="InterPro" id="IPR033897">
    <property type="entry name" value="SRF-like_MADS-box"/>
</dbReference>
<keyword evidence="4" id="KW-0804">Transcription</keyword>
<dbReference type="GO" id="GO:0000981">
    <property type="term" value="F:DNA-binding transcription factor activity, RNA polymerase II-specific"/>
    <property type="evidence" value="ECO:0007669"/>
    <property type="project" value="InterPro"/>
</dbReference>
<keyword evidence="2" id="KW-0805">Transcription regulation</keyword>
<dbReference type="FunFam" id="3.40.1810.10:FF:000018">
    <property type="entry name" value="agamous-like MADS-box protein AGL80"/>
    <property type="match status" value="1"/>
</dbReference>
<evidence type="ECO:0000256" key="5">
    <source>
        <dbReference type="ARBA" id="ARBA00023242"/>
    </source>
</evidence>
<gene>
    <name evidence="8" type="ORF">VNO78_27992</name>
</gene>
<dbReference type="SMART" id="SM00432">
    <property type="entry name" value="MADS"/>
    <property type="match status" value="1"/>
</dbReference>
<evidence type="ECO:0000256" key="6">
    <source>
        <dbReference type="SAM" id="MobiDB-lite"/>
    </source>
</evidence>
<dbReference type="Pfam" id="PF00319">
    <property type="entry name" value="SRF-TF"/>
    <property type="match status" value="1"/>
</dbReference>
<accession>A0AAN9S3Z4</accession>
<dbReference type="GO" id="GO:0000987">
    <property type="term" value="F:cis-regulatory region sequence-specific DNA binding"/>
    <property type="evidence" value="ECO:0007669"/>
    <property type="project" value="InterPro"/>
</dbReference>
<dbReference type="GO" id="GO:0005634">
    <property type="term" value="C:nucleus"/>
    <property type="evidence" value="ECO:0007669"/>
    <property type="project" value="UniProtKB-SubCell"/>
</dbReference>
<organism evidence="8 9">
    <name type="scientific">Psophocarpus tetragonolobus</name>
    <name type="common">Winged bean</name>
    <name type="synonym">Dolichos tetragonolobus</name>
    <dbReference type="NCBI Taxonomy" id="3891"/>
    <lineage>
        <taxon>Eukaryota</taxon>
        <taxon>Viridiplantae</taxon>
        <taxon>Streptophyta</taxon>
        <taxon>Embryophyta</taxon>
        <taxon>Tracheophyta</taxon>
        <taxon>Spermatophyta</taxon>
        <taxon>Magnoliopsida</taxon>
        <taxon>eudicotyledons</taxon>
        <taxon>Gunneridae</taxon>
        <taxon>Pentapetalae</taxon>
        <taxon>rosids</taxon>
        <taxon>fabids</taxon>
        <taxon>Fabales</taxon>
        <taxon>Fabaceae</taxon>
        <taxon>Papilionoideae</taxon>
        <taxon>50 kb inversion clade</taxon>
        <taxon>NPAAA clade</taxon>
        <taxon>indigoferoid/millettioid clade</taxon>
        <taxon>Phaseoleae</taxon>
        <taxon>Psophocarpus</taxon>
    </lineage>
</organism>